<comment type="catalytic activity">
    <reaction evidence="5">
        <text>a hydroperoxide + L-cysteinyl-[protein] = S-hydroxy-L-cysteinyl-[protein] + an alcohol</text>
        <dbReference type="Rhea" id="RHEA:67124"/>
        <dbReference type="Rhea" id="RHEA-COMP:10131"/>
        <dbReference type="Rhea" id="RHEA-COMP:17193"/>
        <dbReference type="ChEBI" id="CHEBI:29950"/>
        <dbReference type="ChEBI" id="CHEBI:30879"/>
        <dbReference type="ChEBI" id="CHEBI:35924"/>
        <dbReference type="ChEBI" id="CHEBI:61973"/>
    </reaction>
    <physiologicalReaction direction="left-to-right" evidence="5">
        <dbReference type="Rhea" id="RHEA:67125"/>
    </physiologicalReaction>
</comment>
<dbReference type="InterPro" id="IPR006730">
    <property type="entry name" value="Sestrin"/>
</dbReference>
<keyword evidence="4" id="KW-0560">Oxidoreductase</keyword>
<dbReference type="GO" id="GO:0016684">
    <property type="term" value="F:oxidoreductase activity, acting on peroxide as acceptor"/>
    <property type="evidence" value="ECO:0007669"/>
    <property type="project" value="TreeGrafter"/>
</dbReference>
<name>A0A8D8UR62_9HEMI</name>
<dbReference type="FunFam" id="1.20.1290.10:FF:000001">
    <property type="entry name" value="Sestrin 1"/>
    <property type="match status" value="1"/>
</dbReference>
<keyword evidence="3" id="KW-0963">Cytoplasm</keyword>
<dbReference type="PANTHER" id="PTHR12474">
    <property type="entry name" value="P53 REGULATED PA26 NUCLEAR PROTEIN SESTRIN"/>
    <property type="match status" value="1"/>
</dbReference>
<dbReference type="Pfam" id="PF04636">
    <property type="entry name" value="PA26"/>
    <property type="match status" value="1"/>
</dbReference>
<evidence type="ECO:0000256" key="4">
    <source>
        <dbReference type="ARBA" id="ARBA00023002"/>
    </source>
</evidence>
<dbReference type="GO" id="GO:0005737">
    <property type="term" value="C:cytoplasm"/>
    <property type="evidence" value="ECO:0007669"/>
    <property type="project" value="UniProtKB-SubCell"/>
</dbReference>
<feature type="region of interest" description="Disordered" evidence="6">
    <location>
        <begin position="190"/>
        <end position="225"/>
    </location>
</feature>
<proteinExistence type="inferred from homology"/>
<dbReference type="EMBL" id="HBUF01161837">
    <property type="protein sequence ID" value="CAG6650337.1"/>
    <property type="molecule type" value="Transcribed_RNA"/>
</dbReference>
<dbReference type="PANTHER" id="PTHR12474:SF0">
    <property type="entry name" value="SESTRIN HOMOLOG"/>
    <property type="match status" value="1"/>
</dbReference>
<reference evidence="7" key="1">
    <citation type="submission" date="2021-05" db="EMBL/GenBank/DDBJ databases">
        <authorList>
            <person name="Alioto T."/>
            <person name="Alioto T."/>
            <person name="Gomez Garrido J."/>
        </authorList>
    </citation>
    <scope>NUCLEOTIDE SEQUENCE</scope>
</reference>
<dbReference type="GO" id="GO:0070728">
    <property type="term" value="F:L-leucine binding"/>
    <property type="evidence" value="ECO:0007669"/>
    <property type="project" value="TreeGrafter"/>
</dbReference>
<dbReference type="AlphaFoldDB" id="A0A8D8UR62"/>
<dbReference type="EMBL" id="HBUF01161836">
    <property type="protein sequence ID" value="CAG6650335.1"/>
    <property type="molecule type" value="Transcribed_RNA"/>
</dbReference>
<evidence type="ECO:0000256" key="5">
    <source>
        <dbReference type="ARBA" id="ARBA00049242"/>
    </source>
</evidence>
<evidence type="ECO:0000256" key="2">
    <source>
        <dbReference type="ARBA" id="ARBA00008350"/>
    </source>
</evidence>
<evidence type="ECO:0000256" key="6">
    <source>
        <dbReference type="SAM" id="MobiDB-lite"/>
    </source>
</evidence>
<organism evidence="7">
    <name type="scientific">Cacopsylla melanoneura</name>
    <dbReference type="NCBI Taxonomy" id="428564"/>
    <lineage>
        <taxon>Eukaryota</taxon>
        <taxon>Metazoa</taxon>
        <taxon>Ecdysozoa</taxon>
        <taxon>Arthropoda</taxon>
        <taxon>Hexapoda</taxon>
        <taxon>Insecta</taxon>
        <taxon>Pterygota</taxon>
        <taxon>Neoptera</taxon>
        <taxon>Paraneoptera</taxon>
        <taxon>Hemiptera</taxon>
        <taxon>Sternorrhyncha</taxon>
        <taxon>Psylloidea</taxon>
        <taxon>Psyllidae</taxon>
        <taxon>Psyllinae</taxon>
        <taxon>Cacopsylla</taxon>
    </lineage>
</organism>
<dbReference type="InterPro" id="IPR029032">
    <property type="entry name" value="AhpD-like"/>
</dbReference>
<accession>A0A8D8UR62</accession>
<dbReference type="GO" id="GO:1904262">
    <property type="term" value="P:negative regulation of TORC1 signaling"/>
    <property type="evidence" value="ECO:0007669"/>
    <property type="project" value="TreeGrafter"/>
</dbReference>
<dbReference type="EMBL" id="HBUF01161838">
    <property type="protein sequence ID" value="CAG6650339.1"/>
    <property type="molecule type" value="Transcribed_RNA"/>
</dbReference>
<dbReference type="Gene3D" id="1.20.1290.10">
    <property type="entry name" value="AhpD-like"/>
    <property type="match status" value="1"/>
</dbReference>
<dbReference type="GO" id="GO:1901031">
    <property type="term" value="P:regulation of response to reactive oxygen species"/>
    <property type="evidence" value="ECO:0007669"/>
    <property type="project" value="InterPro"/>
</dbReference>
<dbReference type="SUPFAM" id="SSF69118">
    <property type="entry name" value="AhpD-like"/>
    <property type="match status" value="1"/>
</dbReference>
<evidence type="ECO:0000256" key="3">
    <source>
        <dbReference type="ARBA" id="ARBA00022490"/>
    </source>
</evidence>
<comment type="subcellular location">
    <subcellularLocation>
        <location evidence="1">Cytoplasm</location>
    </subcellularLocation>
</comment>
<evidence type="ECO:0000313" key="7">
    <source>
        <dbReference type="EMBL" id="CAG6711790.1"/>
    </source>
</evidence>
<protein>
    <submittedName>
        <fullName evidence="7">Sestrin homolog</fullName>
    </submittedName>
</protein>
<dbReference type="EMBL" id="HBUF01348582">
    <property type="protein sequence ID" value="CAG6711790.1"/>
    <property type="molecule type" value="Transcribed_RNA"/>
</dbReference>
<dbReference type="GO" id="GO:0071233">
    <property type="term" value="P:cellular response to L-leucine"/>
    <property type="evidence" value="ECO:0007669"/>
    <property type="project" value="TreeGrafter"/>
</dbReference>
<comment type="similarity">
    <text evidence="2">Belongs to the sestrin family.</text>
</comment>
<dbReference type="EMBL" id="HBUF01348580">
    <property type="protein sequence ID" value="CAG6711787.1"/>
    <property type="molecule type" value="Transcribed_RNA"/>
</dbReference>
<dbReference type="GO" id="GO:0016239">
    <property type="term" value="P:positive regulation of macroautophagy"/>
    <property type="evidence" value="ECO:0007669"/>
    <property type="project" value="TreeGrafter"/>
</dbReference>
<dbReference type="GO" id="GO:1990253">
    <property type="term" value="P:cellular response to leucine starvation"/>
    <property type="evidence" value="ECO:0007669"/>
    <property type="project" value="TreeGrafter"/>
</dbReference>
<dbReference type="GO" id="GO:0005634">
    <property type="term" value="C:nucleus"/>
    <property type="evidence" value="ECO:0007669"/>
    <property type="project" value="InterPro"/>
</dbReference>
<sequence>MLDDVAENEDGSQLFTDEAYLDCRLDHVTQVMGYHPTYLNIFLRTQDYILRRDGPLSYEYRHYIAIMAAGRHQCSYLINLQKEEFLSQGGNQVWLKGLNNIPKKLRDLYEVNKILAHRPWLLNPQHLQKLNKNGWSLGELCHALVLLVHFHSLASFVFACGVNEELDNLTDSKNKLSDKQKEGKLTKKCLKRPGIVDDGDGLAEGGPDSPPRSLESDSPPSPDEAEVGLETLMERMKKLSQLSQEFSPEEKIKRFNRVESQSAELGAAPPPLASYTTEVEHVIDDVTYTYIDFARRDSDGLNIPTFRIQDYSWDDHGYSLINRYYNDVGNVLDEKFKIAYNLTYYTLAGRTQVDTSRFRRAIWNYVQCLFGIRHDDYDYGEVNQLLERSLKSFIKTTACYPERMTKEEYNNVLKEFHHSEKIQVNLLILESRMQAQLLYALRTFMRFTRA</sequence>
<evidence type="ECO:0000256" key="1">
    <source>
        <dbReference type="ARBA" id="ARBA00004496"/>
    </source>
</evidence>